<dbReference type="PROSITE" id="PS51891">
    <property type="entry name" value="CENP_V_GFA"/>
    <property type="match status" value="1"/>
</dbReference>
<gene>
    <name evidence="5" type="ORF">J2800_002101</name>
</gene>
<dbReference type="EMBL" id="JAVDRL010000005">
    <property type="protein sequence ID" value="MDR6531359.1"/>
    <property type="molecule type" value="Genomic_DNA"/>
</dbReference>
<sequence>MTQTLNGSCHCGAVHVQLDPGKPVAELALRACQCSFCRRQGSRTTSDPASRLHITAAPGSLTRYRFGRRAVDFLICRECAVYVAAMIEDEGQAYATLNVVGTDLPGFADREPERLDYHDETDEQRLARRKAKWTPTVLVEAVPNA</sequence>
<keyword evidence="6" id="KW-1185">Reference proteome</keyword>
<dbReference type="PANTHER" id="PTHR28620">
    <property type="entry name" value="CENTROMERE PROTEIN V"/>
    <property type="match status" value="1"/>
</dbReference>
<dbReference type="Proteomes" id="UP001262754">
    <property type="component" value="Unassembled WGS sequence"/>
</dbReference>
<dbReference type="InterPro" id="IPR011057">
    <property type="entry name" value="Mss4-like_sf"/>
</dbReference>
<protein>
    <recommendedName>
        <fullName evidence="4">CENP-V/GFA domain-containing protein</fullName>
    </recommendedName>
</protein>
<evidence type="ECO:0000259" key="4">
    <source>
        <dbReference type="PROSITE" id="PS51891"/>
    </source>
</evidence>
<evidence type="ECO:0000256" key="3">
    <source>
        <dbReference type="ARBA" id="ARBA00022833"/>
    </source>
</evidence>
<keyword evidence="3" id="KW-0862">Zinc</keyword>
<proteinExistence type="inferred from homology"/>
<evidence type="ECO:0000256" key="1">
    <source>
        <dbReference type="ARBA" id="ARBA00005495"/>
    </source>
</evidence>
<dbReference type="Gene3D" id="2.170.150.70">
    <property type="match status" value="1"/>
</dbReference>
<dbReference type="SUPFAM" id="SSF51316">
    <property type="entry name" value="Mss4-like"/>
    <property type="match status" value="1"/>
</dbReference>
<evidence type="ECO:0000313" key="5">
    <source>
        <dbReference type="EMBL" id="MDR6531359.1"/>
    </source>
</evidence>
<feature type="domain" description="CENP-V/GFA" evidence="4">
    <location>
        <begin position="5"/>
        <end position="118"/>
    </location>
</feature>
<reference evidence="5 6" key="1">
    <citation type="submission" date="2023-07" db="EMBL/GenBank/DDBJ databases">
        <title>Sorghum-associated microbial communities from plants grown in Nebraska, USA.</title>
        <authorList>
            <person name="Schachtman D."/>
        </authorList>
    </citation>
    <scope>NUCLEOTIDE SEQUENCE [LARGE SCALE GENOMIC DNA]</scope>
    <source>
        <strain evidence="5 6">DS2154</strain>
    </source>
</reference>
<dbReference type="PANTHER" id="PTHR28620:SF1">
    <property type="entry name" value="CENP-V_GFA DOMAIN-CONTAINING PROTEIN"/>
    <property type="match status" value="1"/>
</dbReference>
<keyword evidence="2" id="KW-0479">Metal-binding</keyword>
<accession>A0ABU1MYU5</accession>
<dbReference type="Pfam" id="PF04828">
    <property type="entry name" value="GFA"/>
    <property type="match status" value="1"/>
</dbReference>
<evidence type="ECO:0000256" key="2">
    <source>
        <dbReference type="ARBA" id="ARBA00022723"/>
    </source>
</evidence>
<name>A0ABU1MYU5_9CAUL</name>
<dbReference type="InterPro" id="IPR052355">
    <property type="entry name" value="CENP-V-like"/>
</dbReference>
<comment type="caution">
    <text evidence="5">The sequence shown here is derived from an EMBL/GenBank/DDBJ whole genome shotgun (WGS) entry which is preliminary data.</text>
</comment>
<evidence type="ECO:0000313" key="6">
    <source>
        <dbReference type="Proteomes" id="UP001262754"/>
    </source>
</evidence>
<comment type="similarity">
    <text evidence="1">Belongs to the Gfa family.</text>
</comment>
<organism evidence="5 6">
    <name type="scientific">Caulobacter rhizosphaerae</name>
    <dbReference type="NCBI Taxonomy" id="2010972"/>
    <lineage>
        <taxon>Bacteria</taxon>
        <taxon>Pseudomonadati</taxon>
        <taxon>Pseudomonadota</taxon>
        <taxon>Alphaproteobacteria</taxon>
        <taxon>Caulobacterales</taxon>
        <taxon>Caulobacteraceae</taxon>
        <taxon>Caulobacter</taxon>
    </lineage>
</organism>
<dbReference type="InterPro" id="IPR006913">
    <property type="entry name" value="CENP-V/GFA"/>
</dbReference>